<organism evidence="15 16">
    <name type="scientific">Elasticomyces elasticus</name>
    <dbReference type="NCBI Taxonomy" id="574655"/>
    <lineage>
        <taxon>Eukaryota</taxon>
        <taxon>Fungi</taxon>
        <taxon>Dikarya</taxon>
        <taxon>Ascomycota</taxon>
        <taxon>Pezizomycotina</taxon>
        <taxon>Dothideomycetes</taxon>
        <taxon>Dothideomycetidae</taxon>
        <taxon>Mycosphaerellales</taxon>
        <taxon>Teratosphaeriaceae</taxon>
        <taxon>Elasticomyces</taxon>
    </lineage>
</organism>
<dbReference type="GO" id="GO:0004571">
    <property type="term" value="F:mannosyl-oligosaccharide 1,2-alpha-mannosidase activity"/>
    <property type="evidence" value="ECO:0007669"/>
    <property type="project" value="UniProtKB-EC"/>
</dbReference>
<dbReference type="InterPro" id="IPR001382">
    <property type="entry name" value="Glyco_hydro_47"/>
</dbReference>
<dbReference type="Pfam" id="PF01532">
    <property type="entry name" value="Glyco_hydro_47"/>
    <property type="match status" value="1"/>
</dbReference>
<evidence type="ECO:0000256" key="10">
    <source>
        <dbReference type="ARBA" id="ARBA00048605"/>
    </source>
</evidence>
<evidence type="ECO:0000256" key="13">
    <source>
        <dbReference type="SAM" id="MobiDB-lite"/>
    </source>
</evidence>
<evidence type="ECO:0000256" key="12">
    <source>
        <dbReference type="RuleBase" id="RU361193"/>
    </source>
</evidence>
<dbReference type="GO" id="GO:0005783">
    <property type="term" value="C:endoplasmic reticulum"/>
    <property type="evidence" value="ECO:0007669"/>
    <property type="project" value="TreeGrafter"/>
</dbReference>
<dbReference type="GO" id="GO:0016020">
    <property type="term" value="C:membrane"/>
    <property type="evidence" value="ECO:0007669"/>
    <property type="project" value="InterPro"/>
</dbReference>
<dbReference type="Proteomes" id="UP001310594">
    <property type="component" value="Unassembled WGS sequence"/>
</dbReference>
<dbReference type="GO" id="GO:0005975">
    <property type="term" value="P:carbohydrate metabolic process"/>
    <property type="evidence" value="ECO:0007669"/>
    <property type="project" value="InterPro"/>
</dbReference>
<dbReference type="InterPro" id="IPR012341">
    <property type="entry name" value="6hp_glycosidase-like_sf"/>
</dbReference>
<protein>
    <recommendedName>
        <fullName evidence="12">alpha-1,2-Mannosidase</fullName>
        <ecNumber evidence="12">3.2.1.-</ecNumber>
    </recommendedName>
</protein>
<feature type="region of interest" description="Disordered" evidence="13">
    <location>
        <begin position="1"/>
        <end position="21"/>
    </location>
</feature>
<evidence type="ECO:0000313" key="16">
    <source>
        <dbReference type="Proteomes" id="UP001310594"/>
    </source>
</evidence>
<name>A0AAN7W0K1_9PEZI</name>
<dbReference type="InterPro" id="IPR036026">
    <property type="entry name" value="Seven-hairpin_glycosidases"/>
</dbReference>
<feature type="active site" description="Proton donor" evidence="11">
    <location>
        <position position="175"/>
    </location>
</feature>
<accession>A0AAN7W0K1</accession>
<reference evidence="15" key="1">
    <citation type="submission" date="2023-08" db="EMBL/GenBank/DDBJ databases">
        <title>Black Yeasts Isolated from many extreme environments.</title>
        <authorList>
            <person name="Coleine C."/>
            <person name="Stajich J.E."/>
            <person name="Selbmann L."/>
        </authorList>
    </citation>
    <scope>NUCLEOTIDE SEQUENCE</scope>
    <source>
        <strain evidence="15">CCFEE 5810</strain>
    </source>
</reference>
<evidence type="ECO:0000256" key="1">
    <source>
        <dbReference type="ARBA" id="ARBA00001913"/>
    </source>
</evidence>
<dbReference type="InterPro" id="IPR050749">
    <property type="entry name" value="Glycosyl_Hydrolase_47"/>
</dbReference>
<dbReference type="PANTHER" id="PTHR11742">
    <property type="entry name" value="MANNOSYL-OLIGOSACCHARIDE ALPHA-1,2-MANNOSIDASE-RELATED"/>
    <property type="match status" value="1"/>
</dbReference>
<feature type="transmembrane region" description="Helical" evidence="14">
    <location>
        <begin position="55"/>
        <end position="75"/>
    </location>
</feature>
<comment type="caution">
    <text evidence="15">The sequence shown here is derived from an EMBL/GenBank/DDBJ whole genome shotgun (WGS) entry which is preliminary data.</text>
</comment>
<dbReference type="SUPFAM" id="SSF48225">
    <property type="entry name" value="Seven-hairpin glycosidases"/>
    <property type="match status" value="1"/>
</dbReference>
<dbReference type="AlphaFoldDB" id="A0AAN7W0K1"/>
<dbReference type="EC" id="3.2.1.-" evidence="12"/>
<keyword evidence="7" id="KW-0325">Glycoprotein</keyword>
<comment type="similarity">
    <text evidence="3 12">Belongs to the glycosyl hydrolase 47 family.</text>
</comment>
<comment type="catalytic activity">
    <reaction evidence="10">
        <text>N(4)-(alpha-D-Man-(1-&gt;2)-alpha-D-Man-(1-&gt;2)-alpha-D-Man-(1-&gt;3)-[alpha-D-Man-(1-&gt;2)-alpha-D-Man-(1-&gt;3)-[alpha-D-Man-(1-&gt;2)-alpha-D-Man-(1-&gt;6)]-alpha-D-Man-(1-&gt;6)]-beta-D-Man-(1-&gt;4)-beta-D-GlcNAc-(1-&gt;4)-beta-D-GlcNAc)-L-asparaginyl-[protein] (N-glucan mannose isomer 9A1,2,3B1,2,3) + 4 H2O = N(4)-(alpha-D-Man-(1-&gt;3)-[alpha-D-Man-(1-&gt;3)-[alpha-D-Man-(1-&gt;6)]-alpha-D-Man-(1-&gt;6)]-beta-D-Man-(1-&gt;4)-beta-D-GlcNAc-(1-&gt;4)-beta-D-GlcNAc)-L-asparaginyl-[protein] (N-glucan mannose isomer 5A1,2) + 4 beta-D-mannose</text>
        <dbReference type="Rhea" id="RHEA:56008"/>
        <dbReference type="Rhea" id="RHEA-COMP:14356"/>
        <dbReference type="Rhea" id="RHEA-COMP:14367"/>
        <dbReference type="ChEBI" id="CHEBI:15377"/>
        <dbReference type="ChEBI" id="CHEBI:28563"/>
        <dbReference type="ChEBI" id="CHEBI:59087"/>
        <dbReference type="ChEBI" id="CHEBI:139493"/>
        <dbReference type="EC" id="3.2.1.113"/>
    </reaction>
</comment>
<evidence type="ECO:0000256" key="7">
    <source>
        <dbReference type="ARBA" id="ARBA00023180"/>
    </source>
</evidence>
<dbReference type="PANTHER" id="PTHR11742:SF101">
    <property type="entry name" value="MANNOSYL-OLIGOSACCHARIDE ALPHA-1,2-MANNOSIDASE 1B"/>
    <property type="match status" value="1"/>
</dbReference>
<evidence type="ECO:0000256" key="14">
    <source>
        <dbReference type="SAM" id="Phobius"/>
    </source>
</evidence>
<keyword evidence="14" id="KW-0812">Transmembrane</keyword>
<evidence type="ECO:0000256" key="11">
    <source>
        <dbReference type="PIRSR" id="PIRSR601382-1"/>
    </source>
</evidence>
<evidence type="ECO:0000256" key="6">
    <source>
        <dbReference type="ARBA" id="ARBA00023157"/>
    </source>
</evidence>
<evidence type="ECO:0000256" key="4">
    <source>
        <dbReference type="ARBA" id="ARBA00022729"/>
    </source>
</evidence>
<feature type="active site" evidence="11">
    <location>
        <position position="319"/>
    </location>
</feature>
<feature type="active site" description="Proton donor" evidence="11">
    <location>
        <position position="427"/>
    </location>
</feature>
<evidence type="ECO:0000256" key="3">
    <source>
        <dbReference type="ARBA" id="ARBA00007658"/>
    </source>
</evidence>
<keyword evidence="5 12" id="KW-0378">Hydrolase</keyword>
<dbReference type="PRINTS" id="PR00747">
    <property type="entry name" value="GLYHDRLASE47"/>
</dbReference>
<keyword evidence="8 12" id="KW-0326">Glycosidase</keyword>
<dbReference type="GO" id="GO:0005509">
    <property type="term" value="F:calcium ion binding"/>
    <property type="evidence" value="ECO:0007669"/>
    <property type="project" value="InterPro"/>
</dbReference>
<evidence type="ECO:0000256" key="5">
    <source>
        <dbReference type="ARBA" id="ARBA00022801"/>
    </source>
</evidence>
<keyword evidence="6" id="KW-1015">Disulfide bond</keyword>
<feature type="active site" evidence="11">
    <location>
        <position position="460"/>
    </location>
</feature>
<keyword evidence="14" id="KW-1133">Transmembrane helix</keyword>
<feature type="compositionally biased region" description="Basic and acidic residues" evidence="13">
    <location>
        <begin position="11"/>
        <end position="21"/>
    </location>
</feature>
<proteinExistence type="inferred from homology"/>
<evidence type="ECO:0000256" key="2">
    <source>
        <dbReference type="ARBA" id="ARBA00004922"/>
    </source>
</evidence>
<dbReference type="Gene3D" id="1.50.10.10">
    <property type="match status" value="1"/>
</dbReference>
<evidence type="ECO:0000256" key="8">
    <source>
        <dbReference type="ARBA" id="ARBA00023295"/>
    </source>
</evidence>
<comment type="catalytic activity">
    <reaction evidence="9">
        <text>N(4)-(alpha-D-Man-(1-&gt;2)-alpha-D-Man-(1-&gt;2)-alpha-D-Man-(1-&gt;3)-[alpha-D-Man-(1-&gt;3)-[alpha-D-Man-(1-&gt;2)-alpha-D-Man-(1-&gt;6)]-alpha-D-Man-(1-&gt;6)]-beta-D-Man-(1-&gt;4)-beta-D-GlcNAc-(1-&gt;4)-beta-D-GlcNAc)-L-asparaginyl-[protein] (N-glucan mannose isomer 8A1,2,3B1,3) + 3 H2O = N(4)-(alpha-D-Man-(1-&gt;3)-[alpha-D-Man-(1-&gt;3)-[alpha-D-Man-(1-&gt;6)]-alpha-D-Man-(1-&gt;6)]-beta-D-Man-(1-&gt;4)-beta-D-GlcNAc-(1-&gt;4)-beta-D-GlcNAc)-L-asparaginyl-[protein] (N-glucan mannose isomer 5A1,2) + 3 beta-D-mannose</text>
        <dbReference type="Rhea" id="RHEA:56028"/>
        <dbReference type="Rhea" id="RHEA-COMP:14358"/>
        <dbReference type="Rhea" id="RHEA-COMP:14367"/>
        <dbReference type="ChEBI" id="CHEBI:15377"/>
        <dbReference type="ChEBI" id="CHEBI:28563"/>
        <dbReference type="ChEBI" id="CHEBI:59087"/>
        <dbReference type="ChEBI" id="CHEBI:60628"/>
        <dbReference type="EC" id="3.2.1.113"/>
    </reaction>
</comment>
<sequence>MDSASSVPFQEECHTRPTPMDKDGVKVMALPTLDATTDRGDTNPEKRRTGYCVRALMAAICGLLIIATVLSAVYAKPRAVYDKPSSLQTARKKAIVEAFQHAWKGYSQNCFGHDTLHPVTNMCEDDLGGYGATAIDALSTAVIFGEEEAVLQILRHIAALDFMKVAGGTKIQVFEVTIRHLAGMISAWDLLNGPFKSMARDPELRQALYDQMVRLGDILACAFDTPSGVPHDWVDPVTCLSDDGTQSTVASVGTVVLEFGRLSDVTGDKRYAALAHRAEDYLLRPNPSGEPYPGLLGSFVSVATGEIVDATGSWGSSSDSYYEYLLKAYIYNSELYGTYLDRWLVAADSTMRSIGSHPYGHPEWTLLASWDGPMLEQQMESLSWFAGGNFILGGMTTDNQTLVDYGLSIADAAGAVYNMTTTGLGGEFVAWNTSCEHSTGTCDPRDSIQIVDGRYRLRPEVLETWYYAYRATKDVKYRDWSWAAFEAIDRYCRTDLGFSGLNDVNAPDGGGKDDMQESFFFAEVMKYAYLTQLEVGFDSYSSTQIDSLTFCTG</sequence>
<dbReference type="EMBL" id="JAVRQU010000018">
    <property type="protein sequence ID" value="KAK5693084.1"/>
    <property type="molecule type" value="Genomic_DNA"/>
</dbReference>
<dbReference type="GO" id="GO:0036503">
    <property type="term" value="P:ERAD pathway"/>
    <property type="evidence" value="ECO:0007669"/>
    <property type="project" value="UniProtKB-ARBA"/>
</dbReference>
<comment type="pathway">
    <text evidence="2">Protein modification; protein glycosylation.</text>
</comment>
<dbReference type="FunFam" id="1.50.10.10:FF:000047">
    <property type="entry name" value="Mannosyl-oligosaccharide alpha-1,2-mannosidase"/>
    <property type="match status" value="1"/>
</dbReference>
<keyword evidence="14" id="KW-0472">Membrane</keyword>
<keyword evidence="4" id="KW-0732">Signal</keyword>
<evidence type="ECO:0000256" key="9">
    <source>
        <dbReference type="ARBA" id="ARBA00047669"/>
    </source>
</evidence>
<comment type="cofactor">
    <cofactor evidence="1">
        <name>Ca(2+)</name>
        <dbReference type="ChEBI" id="CHEBI:29108"/>
    </cofactor>
</comment>
<evidence type="ECO:0000313" key="15">
    <source>
        <dbReference type="EMBL" id="KAK5693084.1"/>
    </source>
</evidence>
<gene>
    <name evidence="15" type="ORF">LTR97_010560</name>
</gene>